<proteinExistence type="predicted"/>
<dbReference type="Proteomes" id="UP000053676">
    <property type="component" value="Unassembled WGS sequence"/>
</dbReference>
<dbReference type="EMBL" id="KI659956">
    <property type="protein sequence ID" value="ETN78340.1"/>
    <property type="molecule type" value="Genomic_DNA"/>
</dbReference>
<keyword evidence="2" id="KW-1185">Reference proteome</keyword>
<evidence type="ECO:0000313" key="2">
    <source>
        <dbReference type="Proteomes" id="UP000053676"/>
    </source>
</evidence>
<protein>
    <submittedName>
        <fullName evidence="1">Uncharacterized protein</fullName>
    </submittedName>
</protein>
<gene>
    <name evidence="1" type="ORF">NECAME_10404</name>
</gene>
<organism evidence="1 2">
    <name type="scientific">Necator americanus</name>
    <name type="common">Human hookworm</name>
    <dbReference type="NCBI Taxonomy" id="51031"/>
    <lineage>
        <taxon>Eukaryota</taxon>
        <taxon>Metazoa</taxon>
        <taxon>Ecdysozoa</taxon>
        <taxon>Nematoda</taxon>
        <taxon>Chromadorea</taxon>
        <taxon>Rhabditida</taxon>
        <taxon>Rhabditina</taxon>
        <taxon>Rhabditomorpha</taxon>
        <taxon>Strongyloidea</taxon>
        <taxon>Ancylostomatidae</taxon>
        <taxon>Bunostominae</taxon>
        <taxon>Necator</taxon>
    </lineage>
</organism>
<dbReference type="KEGG" id="nai:NECAME_10404"/>
<dbReference type="AlphaFoldDB" id="W2T8L9"/>
<reference evidence="2" key="1">
    <citation type="journal article" date="2014" name="Nat. Genet.">
        <title>Genome of the human hookworm Necator americanus.</title>
        <authorList>
            <person name="Tang Y.T."/>
            <person name="Gao X."/>
            <person name="Rosa B.A."/>
            <person name="Abubucker S."/>
            <person name="Hallsworth-Pepin K."/>
            <person name="Martin J."/>
            <person name="Tyagi R."/>
            <person name="Heizer E."/>
            <person name="Zhang X."/>
            <person name="Bhonagiri-Palsikar V."/>
            <person name="Minx P."/>
            <person name="Warren W.C."/>
            <person name="Wang Q."/>
            <person name="Zhan B."/>
            <person name="Hotez P.J."/>
            <person name="Sternberg P.W."/>
            <person name="Dougall A."/>
            <person name="Gaze S.T."/>
            <person name="Mulvenna J."/>
            <person name="Sotillo J."/>
            <person name="Ranganathan S."/>
            <person name="Rabelo E.M."/>
            <person name="Wilson R.K."/>
            <person name="Felgner P.L."/>
            <person name="Bethony J."/>
            <person name="Hawdon J.M."/>
            <person name="Gasser R.B."/>
            <person name="Loukas A."/>
            <person name="Mitreva M."/>
        </authorList>
    </citation>
    <scope>NUCLEOTIDE SEQUENCE [LARGE SCALE GENOMIC DNA]</scope>
</reference>
<evidence type="ECO:0000313" key="1">
    <source>
        <dbReference type="EMBL" id="ETN78340.1"/>
    </source>
</evidence>
<name>W2T8L9_NECAM</name>
<accession>W2T8L9</accession>
<sequence>MRRIQFRRLASCLRIDAKSAFNWEKTVYLLRTNNVPVHIRHEWEIPNETVRVYYKRTEGKCLLHT</sequence>